<comment type="function">
    <text evidence="1">Involved in peptidolytic degradation of cyclic heptapeptide hepatotoxin microcystin (MC).</text>
</comment>
<keyword evidence="1" id="KW-0482">Metalloprotease</keyword>
<keyword evidence="1" id="KW-0479">Metal-binding</keyword>
<evidence type="ECO:0000259" key="3">
    <source>
        <dbReference type="Pfam" id="PF07364"/>
    </source>
</evidence>
<dbReference type="Pfam" id="PF07171">
    <property type="entry name" value="MlrC_C"/>
    <property type="match status" value="1"/>
</dbReference>
<organism evidence="4 5">
    <name type="scientific">Bradyrhizobium erythrophlei</name>
    <dbReference type="NCBI Taxonomy" id="1437360"/>
    <lineage>
        <taxon>Bacteria</taxon>
        <taxon>Pseudomonadati</taxon>
        <taxon>Pseudomonadota</taxon>
        <taxon>Alphaproteobacteria</taxon>
        <taxon>Hyphomicrobiales</taxon>
        <taxon>Nitrobacteraceae</taxon>
        <taxon>Bradyrhizobium</taxon>
    </lineage>
</organism>
<dbReference type="GO" id="GO:0006508">
    <property type="term" value="P:proteolysis"/>
    <property type="evidence" value="ECO:0007669"/>
    <property type="project" value="UniProtKB-KW"/>
</dbReference>
<dbReference type="InterPro" id="IPR010799">
    <property type="entry name" value="MlrC_C"/>
</dbReference>
<protein>
    <recommendedName>
        <fullName evidence="1">Microcystinase C</fullName>
        <shortName evidence="1">MlrC</shortName>
    </recommendedName>
</protein>
<evidence type="ECO:0000256" key="1">
    <source>
        <dbReference type="PIRNR" id="PIRNR012702"/>
    </source>
</evidence>
<dbReference type="Proteomes" id="UP000198992">
    <property type="component" value="Unassembled WGS sequence"/>
</dbReference>
<dbReference type="EMBL" id="FNTH01000001">
    <property type="protein sequence ID" value="SED00630.1"/>
    <property type="molecule type" value="Genomic_DNA"/>
</dbReference>
<dbReference type="InterPro" id="IPR015995">
    <property type="entry name" value="MlrC_N"/>
</dbReference>
<dbReference type="Pfam" id="PF07364">
    <property type="entry name" value="DUF1485"/>
    <property type="match status" value="1"/>
</dbReference>
<sequence length="523" mass="56174">MWLAVNPRAVNKEEEAPLKILVAGFQHETNTFAPSKATYDSFVRGEDFPSLVRGEDVLSLLDVNIPIGGFIKHVQARGHEVLPVIWAGAGASAHTTEDAYERIAGEILDAVKRRNFDAIYLDLHGAQVTEHLDDGEGELLARVREIVGREMKISVSLDSHANVTEQMLELADAVVAYRTYPHVDMADTGRRAAELLLHLVSSRAPFYRAAKRIPFLIPVNAMSTMLQPARGVYDLLEEQEGAVSSLSFAPGFSAADFPGCGATVWGYGSDRDAVERAVERIYQHIVDAEIAWNVEFEDADNAVVRAIAIARCAKRPVILADTQDNPGVGGNSNTTGLLKALIRHGAKNAAIGLICDAKAAAAAHAGGVGAEISIDLGGCAEVPGDSPLTARFLVETLSDGKLVYGGPMMNGKQANLGLTACLKIDDIRIVVTSAKAQLLDRNMYRTVGIDPEKMSILVNKSSVHFRADFAAISEEIIVVKSPGPFLADPTALPWKHLRDGIRLGPNGPVFKAPIRAARAKLSA</sequence>
<keyword evidence="1" id="KW-0645">Protease</keyword>
<gene>
    <name evidence="4" type="ORF">SAMN05444164_3380</name>
</gene>
<evidence type="ECO:0000259" key="2">
    <source>
        <dbReference type="Pfam" id="PF07171"/>
    </source>
</evidence>
<proteinExistence type="inferred from homology"/>
<keyword evidence="1" id="KW-0378">Hydrolase</keyword>
<evidence type="ECO:0000313" key="4">
    <source>
        <dbReference type="EMBL" id="SED00630.1"/>
    </source>
</evidence>
<feature type="domain" description="Microcystin LR degradation protein MlrC N-terminal" evidence="3">
    <location>
        <begin position="19"/>
        <end position="306"/>
    </location>
</feature>
<accession>A0A1H4X5Y1</accession>
<dbReference type="GO" id="GO:0008237">
    <property type="term" value="F:metallopeptidase activity"/>
    <property type="evidence" value="ECO:0007669"/>
    <property type="project" value="UniProtKB-KW"/>
</dbReference>
<comment type="cofactor">
    <cofactor evidence="1">
        <name>Zn(2+)</name>
        <dbReference type="ChEBI" id="CHEBI:29105"/>
    </cofactor>
    <text evidence="1">Binds 1 zinc ion per subunit.</text>
</comment>
<name>A0A1H4X5Y1_9BRAD</name>
<dbReference type="InterPro" id="IPR009197">
    <property type="entry name" value="MlrC"/>
</dbReference>
<dbReference type="PIRSF" id="PIRSF012702">
    <property type="entry name" value="UCP012702"/>
    <property type="match status" value="1"/>
</dbReference>
<comment type="similarity">
    <text evidence="1">Belongs to the peptidase M81 family.</text>
</comment>
<reference evidence="4 5" key="1">
    <citation type="submission" date="2016-10" db="EMBL/GenBank/DDBJ databases">
        <authorList>
            <person name="de Groot N.N."/>
        </authorList>
    </citation>
    <scope>NUCLEOTIDE SEQUENCE [LARGE SCALE GENOMIC DNA]</scope>
    <source>
        <strain evidence="4 5">MT12</strain>
    </source>
</reference>
<feature type="domain" description="Microcystin LR degradation protein MlrC C-terminal" evidence="2">
    <location>
        <begin position="319"/>
        <end position="496"/>
    </location>
</feature>
<evidence type="ECO:0000313" key="5">
    <source>
        <dbReference type="Proteomes" id="UP000198992"/>
    </source>
</evidence>
<dbReference type="GO" id="GO:0046872">
    <property type="term" value="F:metal ion binding"/>
    <property type="evidence" value="ECO:0007669"/>
    <property type="project" value="UniProtKB-KW"/>
</dbReference>
<dbReference type="AlphaFoldDB" id="A0A1H4X5Y1"/>